<evidence type="ECO:0000313" key="3">
    <source>
        <dbReference type="Proteomes" id="UP000436006"/>
    </source>
</evidence>
<evidence type="ECO:0000256" key="1">
    <source>
        <dbReference type="SAM" id="MobiDB-lite"/>
    </source>
</evidence>
<protein>
    <submittedName>
        <fullName evidence="2">Uncharacterized protein</fullName>
    </submittedName>
</protein>
<evidence type="ECO:0000313" key="2">
    <source>
        <dbReference type="EMBL" id="MVM33626.1"/>
    </source>
</evidence>
<name>A0A7K1SJ72_9BACT</name>
<organism evidence="2 3">
    <name type="scientific">Spirosoma arboris</name>
    <dbReference type="NCBI Taxonomy" id="2682092"/>
    <lineage>
        <taxon>Bacteria</taxon>
        <taxon>Pseudomonadati</taxon>
        <taxon>Bacteroidota</taxon>
        <taxon>Cytophagia</taxon>
        <taxon>Cytophagales</taxon>
        <taxon>Cytophagaceae</taxon>
        <taxon>Spirosoma</taxon>
    </lineage>
</organism>
<comment type="caution">
    <text evidence="2">The sequence shown here is derived from an EMBL/GenBank/DDBJ whole genome shotgun (WGS) entry which is preliminary data.</text>
</comment>
<feature type="region of interest" description="Disordered" evidence="1">
    <location>
        <begin position="1"/>
        <end position="20"/>
    </location>
</feature>
<dbReference type="Proteomes" id="UP000436006">
    <property type="component" value="Unassembled WGS sequence"/>
</dbReference>
<accession>A0A7K1SJ72</accession>
<dbReference type="RefSeq" id="WP_157588344.1">
    <property type="nucleotide sequence ID" value="NZ_WPIN01000012.1"/>
</dbReference>
<proteinExistence type="predicted"/>
<reference evidence="2 3" key="1">
    <citation type="submission" date="2019-12" db="EMBL/GenBank/DDBJ databases">
        <title>Spirosoma sp. HMF4905 genome sequencing and assembly.</title>
        <authorList>
            <person name="Kang H."/>
            <person name="Cha I."/>
            <person name="Kim H."/>
            <person name="Joh K."/>
        </authorList>
    </citation>
    <scope>NUCLEOTIDE SEQUENCE [LARGE SCALE GENOMIC DNA]</scope>
    <source>
        <strain evidence="2 3">HMF4905</strain>
    </source>
</reference>
<gene>
    <name evidence="2" type="ORF">GO755_26545</name>
</gene>
<feature type="compositionally biased region" description="Polar residues" evidence="1">
    <location>
        <begin position="1"/>
        <end position="15"/>
    </location>
</feature>
<keyword evidence="3" id="KW-1185">Reference proteome</keyword>
<dbReference type="EMBL" id="WPIN01000012">
    <property type="protein sequence ID" value="MVM33626.1"/>
    <property type="molecule type" value="Genomic_DNA"/>
</dbReference>
<dbReference type="AlphaFoldDB" id="A0A7K1SJ72"/>
<sequence length="99" mass="11018">MAKNHQNVTKSNTKGFTPMAEKLDPSDISGLIPCPLTGKTIFVPRVVYVKPHQLALKRAKYAALGQTLRLPAHLAKDLAEVDAPVAQDKKRTIRRYKQL</sequence>